<evidence type="ECO:0000256" key="1">
    <source>
        <dbReference type="SAM" id="MobiDB-lite"/>
    </source>
</evidence>
<protein>
    <submittedName>
        <fullName evidence="2">Uncharacterized protein</fullName>
    </submittedName>
</protein>
<evidence type="ECO:0000313" key="2">
    <source>
        <dbReference type="EMBL" id="KAH3858902.1"/>
    </source>
</evidence>
<dbReference type="AntiFam" id="ANF00206">
    <property type="entry name" value="Shadow ORF (opposite sucB)"/>
</dbReference>
<comment type="caution">
    <text evidence="2">The sequence shown here is derived from an EMBL/GenBank/DDBJ whole genome shotgun (WGS) entry which is preliminary data.</text>
</comment>
<keyword evidence="3" id="KW-1185">Reference proteome</keyword>
<dbReference type="Proteomes" id="UP000828390">
    <property type="component" value="Unassembled WGS sequence"/>
</dbReference>
<dbReference type="EMBL" id="JAIWYP010000003">
    <property type="protein sequence ID" value="KAH3858902.1"/>
    <property type="molecule type" value="Genomic_DNA"/>
</dbReference>
<reference evidence="2" key="2">
    <citation type="submission" date="2020-11" db="EMBL/GenBank/DDBJ databases">
        <authorList>
            <person name="McCartney M.A."/>
            <person name="Auch B."/>
            <person name="Kono T."/>
            <person name="Mallez S."/>
            <person name="Becker A."/>
            <person name="Gohl D.M."/>
            <person name="Silverstein K.A.T."/>
            <person name="Koren S."/>
            <person name="Bechman K.B."/>
            <person name="Herman A."/>
            <person name="Abrahante J.E."/>
            <person name="Garbe J."/>
        </authorList>
    </citation>
    <scope>NUCLEOTIDE SEQUENCE</scope>
    <source>
        <strain evidence="2">Duluth1</strain>
        <tissue evidence="2">Whole animal</tissue>
    </source>
</reference>
<feature type="compositionally biased region" description="Polar residues" evidence="1">
    <location>
        <begin position="50"/>
        <end position="61"/>
    </location>
</feature>
<organism evidence="2 3">
    <name type="scientific">Dreissena polymorpha</name>
    <name type="common">Zebra mussel</name>
    <name type="synonym">Mytilus polymorpha</name>
    <dbReference type="NCBI Taxonomy" id="45954"/>
    <lineage>
        <taxon>Eukaryota</taxon>
        <taxon>Metazoa</taxon>
        <taxon>Spiralia</taxon>
        <taxon>Lophotrochozoa</taxon>
        <taxon>Mollusca</taxon>
        <taxon>Bivalvia</taxon>
        <taxon>Autobranchia</taxon>
        <taxon>Heteroconchia</taxon>
        <taxon>Euheterodonta</taxon>
        <taxon>Imparidentia</taxon>
        <taxon>Neoheterodontei</taxon>
        <taxon>Myida</taxon>
        <taxon>Dreissenoidea</taxon>
        <taxon>Dreissenidae</taxon>
        <taxon>Dreissena</taxon>
    </lineage>
</organism>
<feature type="region of interest" description="Disordered" evidence="1">
    <location>
        <begin position="39"/>
        <end position="61"/>
    </location>
</feature>
<proteinExistence type="predicted"/>
<sequence>MHVYTLPLTATGRSKIPCMPKMADWGGLMIGVPNMEPKTPPLEMVKVPPSMSSTARSPARA</sequence>
<name>A0A9D4R9T9_DREPO</name>
<accession>A0A9D4R9T9</accession>
<dbReference type="AlphaFoldDB" id="A0A9D4R9T9"/>
<evidence type="ECO:0000313" key="3">
    <source>
        <dbReference type="Proteomes" id="UP000828390"/>
    </source>
</evidence>
<gene>
    <name evidence="2" type="ORF">DPMN_101546</name>
</gene>
<reference evidence="2" key="1">
    <citation type="journal article" date="2019" name="bioRxiv">
        <title>The Genome of the Zebra Mussel, Dreissena polymorpha: A Resource for Invasive Species Research.</title>
        <authorList>
            <person name="McCartney M.A."/>
            <person name="Auch B."/>
            <person name="Kono T."/>
            <person name="Mallez S."/>
            <person name="Zhang Y."/>
            <person name="Obille A."/>
            <person name="Becker A."/>
            <person name="Abrahante J.E."/>
            <person name="Garbe J."/>
            <person name="Badalamenti J.P."/>
            <person name="Herman A."/>
            <person name="Mangelson H."/>
            <person name="Liachko I."/>
            <person name="Sullivan S."/>
            <person name="Sone E.D."/>
            <person name="Koren S."/>
            <person name="Silverstein K.A.T."/>
            <person name="Beckman K.B."/>
            <person name="Gohl D.M."/>
        </authorList>
    </citation>
    <scope>NUCLEOTIDE SEQUENCE</scope>
    <source>
        <strain evidence="2">Duluth1</strain>
        <tissue evidence="2">Whole animal</tissue>
    </source>
</reference>